<dbReference type="AlphaFoldDB" id="A0AAV4S019"/>
<organism evidence="1 2">
    <name type="scientific">Caerostris extrusa</name>
    <name type="common">Bark spider</name>
    <name type="synonym">Caerostris bankana</name>
    <dbReference type="NCBI Taxonomy" id="172846"/>
    <lineage>
        <taxon>Eukaryota</taxon>
        <taxon>Metazoa</taxon>
        <taxon>Ecdysozoa</taxon>
        <taxon>Arthropoda</taxon>
        <taxon>Chelicerata</taxon>
        <taxon>Arachnida</taxon>
        <taxon>Araneae</taxon>
        <taxon>Araneomorphae</taxon>
        <taxon>Entelegynae</taxon>
        <taxon>Araneoidea</taxon>
        <taxon>Araneidae</taxon>
        <taxon>Caerostris</taxon>
    </lineage>
</organism>
<accession>A0AAV4S019</accession>
<gene>
    <name evidence="1" type="ORF">CEXT_604941</name>
</gene>
<sequence length="84" mass="8927">MPSPASLSVSSFFISPNLCSGGWEAAELNTLWKVFHTIVKFKSSGTAAISETCDSPMLIIATSLIVLSDTNFDLCQKSLNLDGA</sequence>
<keyword evidence="2" id="KW-1185">Reference proteome</keyword>
<name>A0AAV4S019_CAEEX</name>
<evidence type="ECO:0000313" key="1">
    <source>
        <dbReference type="EMBL" id="GIY25752.1"/>
    </source>
</evidence>
<dbReference type="EMBL" id="BPLR01008572">
    <property type="protein sequence ID" value="GIY25752.1"/>
    <property type="molecule type" value="Genomic_DNA"/>
</dbReference>
<dbReference type="Proteomes" id="UP001054945">
    <property type="component" value="Unassembled WGS sequence"/>
</dbReference>
<protein>
    <submittedName>
        <fullName evidence="1">Uncharacterized protein</fullName>
    </submittedName>
</protein>
<reference evidence="1 2" key="1">
    <citation type="submission" date="2021-06" db="EMBL/GenBank/DDBJ databases">
        <title>Caerostris extrusa draft genome.</title>
        <authorList>
            <person name="Kono N."/>
            <person name="Arakawa K."/>
        </authorList>
    </citation>
    <scope>NUCLEOTIDE SEQUENCE [LARGE SCALE GENOMIC DNA]</scope>
</reference>
<evidence type="ECO:0000313" key="2">
    <source>
        <dbReference type="Proteomes" id="UP001054945"/>
    </source>
</evidence>
<proteinExistence type="predicted"/>
<comment type="caution">
    <text evidence="1">The sequence shown here is derived from an EMBL/GenBank/DDBJ whole genome shotgun (WGS) entry which is preliminary data.</text>
</comment>